<dbReference type="Proteomes" id="UP001054837">
    <property type="component" value="Unassembled WGS sequence"/>
</dbReference>
<dbReference type="AlphaFoldDB" id="A0AAV4Q927"/>
<name>A0AAV4Q927_9ARAC</name>
<evidence type="ECO:0000313" key="1">
    <source>
        <dbReference type="EMBL" id="GIY04505.1"/>
    </source>
</evidence>
<comment type="caution">
    <text evidence="1">The sequence shown here is derived from an EMBL/GenBank/DDBJ whole genome shotgun (WGS) entry which is preliminary data.</text>
</comment>
<dbReference type="EMBL" id="BPLQ01003930">
    <property type="protein sequence ID" value="GIY04505.1"/>
    <property type="molecule type" value="Genomic_DNA"/>
</dbReference>
<accession>A0AAV4Q927</accession>
<sequence length="83" mass="9691">MESILDDIPNSVYDTFEIVHLLTRHDIHNIKEEFKINANGVMHVNDKISVNKWVENLILLEVRKLTPEIMQSESQVVSQYLKS</sequence>
<proteinExistence type="predicted"/>
<gene>
    <name evidence="1" type="ORF">CDAR_252991</name>
</gene>
<evidence type="ECO:0000313" key="2">
    <source>
        <dbReference type="Proteomes" id="UP001054837"/>
    </source>
</evidence>
<organism evidence="1 2">
    <name type="scientific">Caerostris darwini</name>
    <dbReference type="NCBI Taxonomy" id="1538125"/>
    <lineage>
        <taxon>Eukaryota</taxon>
        <taxon>Metazoa</taxon>
        <taxon>Ecdysozoa</taxon>
        <taxon>Arthropoda</taxon>
        <taxon>Chelicerata</taxon>
        <taxon>Arachnida</taxon>
        <taxon>Araneae</taxon>
        <taxon>Araneomorphae</taxon>
        <taxon>Entelegynae</taxon>
        <taxon>Araneoidea</taxon>
        <taxon>Araneidae</taxon>
        <taxon>Caerostris</taxon>
    </lineage>
</organism>
<reference evidence="1 2" key="1">
    <citation type="submission" date="2021-06" db="EMBL/GenBank/DDBJ databases">
        <title>Caerostris darwini draft genome.</title>
        <authorList>
            <person name="Kono N."/>
            <person name="Arakawa K."/>
        </authorList>
    </citation>
    <scope>NUCLEOTIDE SEQUENCE [LARGE SCALE GENOMIC DNA]</scope>
</reference>
<keyword evidence="2" id="KW-1185">Reference proteome</keyword>
<protein>
    <submittedName>
        <fullName evidence="1">Uncharacterized protein</fullName>
    </submittedName>
</protein>